<evidence type="ECO:0000313" key="6">
    <source>
        <dbReference type="Proteomes" id="UP000548685"/>
    </source>
</evidence>
<dbReference type="AlphaFoldDB" id="A0A6I4UGF6"/>
<feature type="domain" description="Flavin reductase like" evidence="2">
    <location>
        <begin position="19"/>
        <end position="165"/>
    </location>
</feature>
<dbReference type="SUPFAM" id="SSF50475">
    <property type="entry name" value="FMN-binding split barrel"/>
    <property type="match status" value="1"/>
</dbReference>
<evidence type="ECO:0000313" key="3">
    <source>
        <dbReference type="EMBL" id="MBB3774374.1"/>
    </source>
</evidence>
<dbReference type="InterPro" id="IPR050268">
    <property type="entry name" value="NADH-dep_flavin_reductase"/>
</dbReference>
<sequence>MPASAPDISAETRAFRQLMGQFATGVAVISLVPPGGGVSAMTINSLVSISLDPMLVSWSLQNSASLYDAYAGAEAFAFSILADSQQALARRYAARGDSTLDPADFEPGPSGLPLVRGALAQIACRRFALHAAGDHTLILGAVTGMAMAAAGNARPLLFFGGRFGEMAP</sequence>
<dbReference type="PANTHER" id="PTHR30466:SF1">
    <property type="entry name" value="FMN REDUCTASE (NADH) RUTF"/>
    <property type="match status" value="1"/>
</dbReference>
<name>A0A6I4UGF6_9SPHN</name>
<dbReference type="Pfam" id="PF01613">
    <property type="entry name" value="Flavin_Reduct"/>
    <property type="match status" value="1"/>
</dbReference>
<protein>
    <submittedName>
        <fullName evidence="3 4">Flavin reductase</fullName>
    </submittedName>
</protein>
<dbReference type="Gene3D" id="2.30.110.10">
    <property type="entry name" value="Electron Transport, Fmn-binding Protein, Chain A"/>
    <property type="match status" value="1"/>
</dbReference>
<dbReference type="Proteomes" id="UP000430021">
    <property type="component" value="Unassembled WGS sequence"/>
</dbReference>
<gene>
    <name evidence="3" type="ORF">FHS52_000317</name>
    <name evidence="4" type="ORF">GRI59_04990</name>
</gene>
<evidence type="ECO:0000259" key="2">
    <source>
        <dbReference type="SMART" id="SM00903"/>
    </source>
</evidence>
<dbReference type="GO" id="GO:0010181">
    <property type="term" value="F:FMN binding"/>
    <property type="evidence" value="ECO:0007669"/>
    <property type="project" value="InterPro"/>
</dbReference>
<accession>A0A6I4UGF6</accession>
<evidence type="ECO:0000256" key="1">
    <source>
        <dbReference type="ARBA" id="ARBA00023002"/>
    </source>
</evidence>
<proteinExistence type="predicted"/>
<dbReference type="PANTHER" id="PTHR30466">
    <property type="entry name" value="FLAVIN REDUCTASE"/>
    <property type="match status" value="1"/>
</dbReference>
<dbReference type="InterPro" id="IPR002563">
    <property type="entry name" value="Flavin_Rdtase-like_dom"/>
</dbReference>
<dbReference type="RefSeq" id="WP_160760056.1">
    <property type="nucleotide sequence ID" value="NZ_BAAADZ010000002.1"/>
</dbReference>
<dbReference type="OrthoDB" id="9792858at2"/>
<reference evidence="4 5" key="1">
    <citation type="submission" date="2019-12" db="EMBL/GenBank/DDBJ databases">
        <title>Genomic-based taxomic classification of the family Erythrobacteraceae.</title>
        <authorList>
            <person name="Xu L."/>
        </authorList>
    </citation>
    <scope>NUCLEOTIDE SEQUENCE [LARGE SCALE GENOMIC DNA]</scope>
    <source>
        <strain evidence="4 5">JCM 10282</strain>
    </source>
</reference>
<dbReference type="SMART" id="SM00903">
    <property type="entry name" value="Flavin_Reduct"/>
    <property type="match status" value="1"/>
</dbReference>
<dbReference type="EMBL" id="WTYB01000001">
    <property type="protein sequence ID" value="MXP37972.1"/>
    <property type="molecule type" value="Genomic_DNA"/>
</dbReference>
<keyword evidence="1" id="KW-0560">Oxidoreductase</keyword>
<comment type="caution">
    <text evidence="4">The sequence shown here is derived from an EMBL/GenBank/DDBJ whole genome shotgun (WGS) entry which is preliminary data.</text>
</comment>
<evidence type="ECO:0000313" key="4">
    <source>
        <dbReference type="EMBL" id="MXP37972.1"/>
    </source>
</evidence>
<organism evidence="4 5">
    <name type="scientific">Erythrobacter ramosus</name>
    <dbReference type="NCBI Taxonomy" id="35811"/>
    <lineage>
        <taxon>Bacteria</taxon>
        <taxon>Pseudomonadati</taxon>
        <taxon>Pseudomonadota</taxon>
        <taxon>Alphaproteobacteria</taxon>
        <taxon>Sphingomonadales</taxon>
        <taxon>Erythrobacteraceae</taxon>
        <taxon>Erythrobacter/Porphyrobacter group</taxon>
        <taxon>Erythrobacter</taxon>
    </lineage>
</organism>
<dbReference type="InterPro" id="IPR012349">
    <property type="entry name" value="Split_barrel_FMN-bd"/>
</dbReference>
<evidence type="ECO:0000313" key="5">
    <source>
        <dbReference type="Proteomes" id="UP000430021"/>
    </source>
</evidence>
<dbReference type="Proteomes" id="UP000548685">
    <property type="component" value="Unassembled WGS sequence"/>
</dbReference>
<reference evidence="3 6" key="2">
    <citation type="submission" date="2020-08" db="EMBL/GenBank/DDBJ databases">
        <title>Genomic Encyclopedia of Type Strains, Phase IV (KMG-IV): sequencing the most valuable type-strain genomes for metagenomic binning, comparative biology and taxonomic classification.</title>
        <authorList>
            <person name="Goeker M."/>
        </authorList>
    </citation>
    <scope>NUCLEOTIDE SEQUENCE [LARGE SCALE GENOMIC DNA]</scope>
    <source>
        <strain evidence="3 6">DSM 8510</strain>
    </source>
</reference>
<dbReference type="EMBL" id="JACICE010000001">
    <property type="protein sequence ID" value="MBB3774374.1"/>
    <property type="molecule type" value="Genomic_DNA"/>
</dbReference>
<dbReference type="GO" id="GO:0042602">
    <property type="term" value="F:riboflavin reductase (NADPH) activity"/>
    <property type="evidence" value="ECO:0007669"/>
    <property type="project" value="TreeGrafter"/>
</dbReference>
<keyword evidence="6" id="KW-1185">Reference proteome</keyword>